<dbReference type="Pfam" id="PF00037">
    <property type="entry name" value="Fer4"/>
    <property type="match status" value="1"/>
</dbReference>
<accession>A0A6I3NIT9</accession>
<evidence type="ECO:0000256" key="6">
    <source>
        <dbReference type="ARBA" id="ARBA00023002"/>
    </source>
</evidence>
<keyword evidence="3" id="KW-0004">4Fe-4S</keyword>
<comment type="similarity">
    <text evidence="2">Belongs to the organic radical-activating enzymes family.</text>
</comment>
<dbReference type="InterPro" id="IPR017896">
    <property type="entry name" value="4Fe4S_Fe-S-bd"/>
</dbReference>
<dbReference type="PROSITE" id="PS00198">
    <property type="entry name" value="4FE4S_FER_1"/>
    <property type="match status" value="1"/>
</dbReference>
<dbReference type="NCBIfam" id="TIGR04041">
    <property type="entry name" value="activase_YjjW"/>
    <property type="match status" value="1"/>
</dbReference>
<dbReference type="InterPro" id="IPR058240">
    <property type="entry name" value="rSAM_sf"/>
</dbReference>
<dbReference type="PROSITE" id="PS51918">
    <property type="entry name" value="RADICAL_SAM"/>
    <property type="match status" value="1"/>
</dbReference>
<dbReference type="SFLD" id="SFLDF00392">
    <property type="entry name" value="YjjI_activase"/>
    <property type="match status" value="1"/>
</dbReference>
<gene>
    <name evidence="10" type="primary">yjjW</name>
    <name evidence="10" type="ORF">GMA64_08170</name>
</gene>
<evidence type="ECO:0000256" key="4">
    <source>
        <dbReference type="ARBA" id="ARBA00022691"/>
    </source>
</evidence>
<evidence type="ECO:0000256" key="3">
    <source>
        <dbReference type="ARBA" id="ARBA00022485"/>
    </source>
</evidence>
<dbReference type="GO" id="GO:0051539">
    <property type="term" value="F:4 iron, 4 sulfur cluster binding"/>
    <property type="evidence" value="ECO:0007669"/>
    <property type="project" value="UniProtKB-KW"/>
</dbReference>
<keyword evidence="7" id="KW-0408">Iron</keyword>
<dbReference type="InterPro" id="IPR012839">
    <property type="entry name" value="Organic_radical_activase"/>
</dbReference>
<evidence type="ECO:0000256" key="1">
    <source>
        <dbReference type="ARBA" id="ARBA00001966"/>
    </source>
</evidence>
<dbReference type="InterPro" id="IPR023912">
    <property type="entry name" value="YjjW_bact"/>
</dbReference>
<dbReference type="EMBL" id="WMQV01000016">
    <property type="protein sequence ID" value="MTL94496.1"/>
    <property type="molecule type" value="Genomic_DNA"/>
</dbReference>
<dbReference type="SFLD" id="SFLDG01066">
    <property type="entry name" value="organic_radical-activating_enz"/>
    <property type="match status" value="1"/>
</dbReference>
<keyword evidence="5" id="KW-0479">Metal-binding</keyword>
<dbReference type="GO" id="GO:0016491">
    <property type="term" value="F:oxidoreductase activity"/>
    <property type="evidence" value="ECO:0007669"/>
    <property type="project" value="UniProtKB-KW"/>
</dbReference>
<dbReference type="RefSeq" id="WP_009607091.1">
    <property type="nucleotide sequence ID" value="NZ_CAJJOK010000001.1"/>
</dbReference>
<dbReference type="PROSITE" id="PS51379">
    <property type="entry name" value="4FE4S_FER_2"/>
    <property type="match status" value="1"/>
</dbReference>
<evidence type="ECO:0000256" key="9">
    <source>
        <dbReference type="ARBA" id="ARBA00047365"/>
    </source>
</evidence>
<comment type="catalytic activity">
    <reaction evidence="9">
        <text>glycyl-[protein] + reduced [flavodoxin] + S-adenosyl-L-methionine = glycin-2-yl radical-[protein] + semiquinone [flavodoxin] + 5'-deoxyadenosine + L-methionine + H(+)</text>
        <dbReference type="Rhea" id="RHEA:61976"/>
        <dbReference type="Rhea" id="RHEA-COMP:10622"/>
        <dbReference type="Rhea" id="RHEA-COMP:14480"/>
        <dbReference type="Rhea" id="RHEA-COMP:15993"/>
        <dbReference type="Rhea" id="RHEA-COMP:15994"/>
        <dbReference type="ChEBI" id="CHEBI:15378"/>
        <dbReference type="ChEBI" id="CHEBI:17319"/>
        <dbReference type="ChEBI" id="CHEBI:29947"/>
        <dbReference type="ChEBI" id="CHEBI:32722"/>
        <dbReference type="ChEBI" id="CHEBI:57618"/>
        <dbReference type="ChEBI" id="CHEBI:57844"/>
        <dbReference type="ChEBI" id="CHEBI:59789"/>
        <dbReference type="ChEBI" id="CHEBI:140311"/>
    </reaction>
</comment>
<dbReference type="InterPro" id="IPR001989">
    <property type="entry name" value="Radical_activat_CS"/>
</dbReference>
<name>A0A6I3NIT9_9FIRM</name>
<dbReference type="PIRSF" id="PIRSF000371">
    <property type="entry name" value="PFL_act_enz"/>
    <property type="match status" value="1"/>
</dbReference>
<dbReference type="InterPro" id="IPR017900">
    <property type="entry name" value="4Fe4S_Fe_S_CS"/>
</dbReference>
<evidence type="ECO:0000256" key="5">
    <source>
        <dbReference type="ARBA" id="ARBA00022723"/>
    </source>
</evidence>
<organism evidence="10">
    <name type="scientific">Turicibacter sanguinis</name>
    <dbReference type="NCBI Taxonomy" id="154288"/>
    <lineage>
        <taxon>Bacteria</taxon>
        <taxon>Bacillati</taxon>
        <taxon>Bacillota</taxon>
        <taxon>Erysipelotrichia</taxon>
        <taxon>Erysipelotrichales</taxon>
        <taxon>Turicibacteraceae</taxon>
        <taxon>Turicibacter</taxon>
    </lineage>
</organism>
<proteinExistence type="inferred from homology"/>
<dbReference type="SFLD" id="SFLDG01118">
    <property type="entry name" value="activating_enzymes__group_2"/>
    <property type="match status" value="1"/>
</dbReference>
<dbReference type="Pfam" id="PF04055">
    <property type="entry name" value="Radical_SAM"/>
    <property type="match status" value="1"/>
</dbReference>
<dbReference type="Gene3D" id="3.20.20.70">
    <property type="entry name" value="Aldolase class I"/>
    <property type="match status" value="1"/>
</dbReference>
<evidence type="ECO:0000256" key="7">
    <source>
        <dbReference type="ARBA" id="ARBA00023004"/>
    </source>
</evidence>
<evidence type="ECO:0000256" key="8">
    <source>
        <dbReference type="ARBA" id="ARBA00023014"/>
    </source>
</evidence>
<dbReference type="GO" id="GO:0046872">
    <property type="term" value="F:metal ion binding"/>
    <property type="evidence" value="ECO:0007669"/>
    <property type="project" value="UniProtKB-KW"/>
</dbReference>
<keyword evidence="8" id="KW-0411">Iron-sulfur</keyword>
<comment type="caution">
    <text evidence="10">The sequence shown here is derived from an EMBL/GenBank/DDBJ whole genome shotgun (WGS) entry which is preliminary data.</text>
</comment>
<dbReference type="PROSITE" id="PS01087">
    <property type="entry name" value="RADICAL_ACTIVATING"/>
    <property type="match status" value="1"/>
</dbReference>
<sequence>MKGYLNKIIPFSSVDGPGNRTAIFLQGCNFDCVYCHNPETINHCINCSMCVSACPVQALSRVDRLVKFDVSKCVECDACTKKCHRNSTPKYKLLTADDIMNDIMNYRPFIQGITVSGGECTLQAPFLIELFKKAKEAGLTCFIDTNGSTDLSLHHDLMSLTDGVMLDVKVWDSVIHKKYIKAPNDMVLKNLDYLIKTKKLYEVRTVIVPELFDNEETIREVAIRISGHDIRYKLIKYRNLGVRKNSLNMQTPSDKMMAHLENIAHEVGCLNTIVV</sequence>
<dbReference type="InterPro" id="IPR013785">
    <property type="entry name" value="Aldolase_TIM"/>
</dbReference>
<protein>
    <submittedName>
        <fullName evidence="10">YjjW family glycine radical enzyme activase</fullName>
    </submittedName>
</protein>
<dbReference type="SUPFAM" id="SSF54862">
    <property type="entry name" value="4Fe-4S ferredoxins"/>
    <property type="match status" value="1"/>
</dbReference>
<keyword evidence="6" id="KW-0560">Oxidoreductase</keyword>
<evidence type="ECO:0000256" key="2">
    <source>
        <dbReference type="ARBA" id="ARBA00009777"/>
    </source>
</evidence>
<dbReference type="InterPro" id="IPR007197">
    <property type="entry name" value="rSAM"/>
</dbReference>
<dbReference type="AlphaFoldDB" id="A0A6I3NIT9"/>
<reference evidence="10" key="1">
    <citation type="journal article" date="2019" name="Nat. Med.">
        <title>A library of human gut bacterial isolates paired with longitudinal multiomics data enables mechanistic microbiome research.</title>
        <authorList>
            <person name="Poyet M."/>
            <person name="Groussin M."/>
            <person name="Gibbons S.M."/>
            <person name="Avila-Pacheco J."/>
            <person name="Jiang X."/>
            <person name="Kearney S.M."/>
            <person name="Perrotta A.R."/>
            <person name="Berdy B."/>
            <person name="Zhao S."/>
            <person name="Lieberman T.D."/>
            <person name="Swanson P.K."/>
            <person name="Smith M."/>
            <person name="Roesemann S."/>
            <person name="Alexander J.E."/>
            <person name="Rich S.A."/>
            <person name="Livny J."/>
            <person name="Vlamakis H."/>
            <person name="Clish C."/>
            <person name="Bullock K."/>
            <person name="Deik A."/>
            <person name="Scott J."/>
            <person name="Pierce K.A."/>
            <person name="Xavier R.J."/>
            <person name="Alm E.J."/>
        </authorList>
    </citation>
    <scope>NUCLEOTIDE SEQUENCE</scope>
    <source>
        <strain evidence="10">BIOML-A179</strain>
    </source>
</reference>
<dbReference type="Gene3D" id="3.30.70.20">
    <property type="match status" value="1"/>
</dbReference>
<dbReference type="PANTHER" id="PTHR30352:SF13">
    <property type="entry name" value="GLYCYL-RADICAL ENZYME ACTIVATING ENZYME YJJW-RELATED"/>
    <property type="match status" value="1"/>
</dbReference>
<dbReference type="SUPFAM" id="SSF102114">
    <property type="entry name" value="Radical SAM enzymes"/>
    <property type="match status" value="1"/>
</dbReference>
<dbReference type="InterPro" id="IPR034457">
    <property type="entry name" value="Organic_radical-activating"/>
</dbReference>
<dbReference type="SFLD" id="SFLDS00029">
    <property type="entry name" value="Radical_SAM"/>
    <property type="match status" value="1"/>
</dbReference>
<comment type="cofactor">
    <cofactor evidence="1">
        <name>[4Fe-4S] cluster</name>
        <dbReference type="ChEBI" id="CHEBI:49883"/>
    </cofactor>
</comment>
<keyword evidence="4" id="KW-0949">S-adenosyl-L-methionine</keyword>
<evidence type="ECO:0000313" key="10">
    <source>
        <dbReference type="EMBL" id="MTL94496.1"/>
    </source>
</evidence>
<dbReference type="PANTHER" id="PTHR30352">
    <property type="entry name" value="PYRUVATE FORMATE-LYASE-ACTIVATING ENZYME"/>
    <property type="match status" value="1"/>
</dbReference>
<dbReference type="InterPro" id="IPR040074">
    <property type="entry name" value="BssD/PflA/YjjW"/>
</dbReference>